<reference evidence="4 5" key="1">
    <citation type="submission" date="2016-10" db="EMBL/GenBank/DDBJ databases">
        <authorList>
            <person name="de Groot N.N."/>
        </authorList>
    </citation>
    <scope>NUCLEOTIDE SEQUENCE [LARGE SCALE GENOMIC DNA]</scope>
    <source>
        <strain evidence="4 5">Vu-144</strain>
    </source>
</reference>
<dbReference type="AlphaFoldDB" id="A0A1H3VJ35"/>
<dbReference type="Gene3D" id="1.25.40.10">
    <property type="entry name" value="Tetratricopeptide repeat domain"/>
    <property type="match status" value="3"/>
</dbReference>
<evidence type="ECO:0000256" key="1">
    <source>
        <dbReference type="ARBA" id="ARBA00022737"/>
    </source>
</evidence>
<dbReference type="Proteomes" id="UP000199041">
    <property type="component" value="Unassembled WGS sequence"/>
</dbReference>
<keyword evidence="1" id="KW-0677">Repeat</keyword>
<dbReference type="SUPFAM" id="SSF81901">
    <property type="entry name" value="HCP-like"/>
    <property type="match status" value="1"/>
</dbReference>
<name>A0A1H3VJ35_9BACT</name>
<dbReference type="STRING" id="551991.SAMN05192529_101194"/>
<dbReference type="InterPro" id="IPR011990">
    <property type="entry name" value="TPR-like_helical_dom_sf"/>
</dbReference>
<sequence length="565" mass="63711">MKKVVFSFLAVVCAVSMAAAQKLEDGVKALYYQKYTDAEKILQDLVSKAKSPDGQTIYWLGQVYLENTYGETDGVDKANTLYQKYANLNDPWILVGLGEIDYINKNKQAAEQKFETAMAGASKFKGKHKDEDQANLMTAIGRASAYGNRDQGDPSYVIPILQKAMDLDKANPNPCVFLGINFLKLGGDQGGNAFVAFNNAITRDPAFALGYYRMGLIFHSQNNFDVMDEWYKKGITADPAYAPIYLDYFNYFKNSDYNKAKTYLDLYVKNSDNGCNVQYFQADYLFRSGSYQESINKGKEMEAGSCANFSHLNLLLAMNYHRLGDTAQAVSYAKKFFANTSASNLMPDDYAFGGFIYKDVPEMADTAVKYLKTAYDLDTIPEEKAIYADSIATALENANKPVEKYNWLRKLYDEKDSTSDGYNTAMFNAGYAAFELAQQDSNYWPSADSLFHKYKTKYPEQPYGYLYSVRSKLMAKDTAAAIPEINDFITFMKKDSVKYKDDLIGQYSFLANYYVNEKGDYENGLKMFDSIYALDPTNTQAKEFGDQIRAYLAKKNGQADSSSKK</sequence>
<dbReference type="PANTHER" id="PTHR44943:SF8">
    <property type="entry name" value="TPR REPEAT-CONTAINING PROTEIN MJ0263"/>
    <property type="match status" value="1"/>
</dbReference>
<dbReference type="Pfam" id="PF13181">
    <property type="entry name" value="TPR_8"/>
    <property type="match status" value="1"/>
</dbReference>
<dbReference type="PANTHER" id="PTHR44943">
    <property type="entry name" value="CELLULOSE SYNTHASE OPERON PROTEIN C"/>
    <property type="match status" value="1"/>
</dbReference>
<keyword evidence="5" id="KW-1185">Reference proteome</keyword>
<dbReference type="EMBL" id="FNQY01000001">
    <property type="protein sequence ID" value="SDZ74807.1"/>
    <property type="molecule type" value="Genomic_DNA"/>
</dbReference>
<accession>A0A1H3VJ35</accession>
<proteinExistence type="predicted"/>
<gene>
    <name evidence="4" type="ORF">SAMN05192529_101194</name>
</gene>
<keyword evidence="2" id="KW-0802">TPR repeat</keyword>
<feature type="chain" id="PRO_5011558669" evidence="3">
    <location>
        <begin position="19"/>
        <end position="565"/>
    </location>
</feature>
<dbReference type="InterPro" id="IPR019734">
    <property type="entry name" value="TPR_rpt"/>
</dbReference>
<evidence type="ECO:0000313" key="5">
    <source>
        <dbReference type="Proteomes" id="UP000199041"/>
    </source>
</evidence>
<protein>
    <submittedName>
        <fullName evidence="4">Tetratricopeptide repeat-containing protein</fullName>
    </submittedName>
</protein>
<feature type="signal peptide" evidence="3">
    <location>
        <begin position="1"/>
        <end position="18"/>
    </location>
</feature>
<organism evidence="4 5">
    <name type="scientific">Arachidicoccus rhizosphaerae</name>
    <dbReference type="NCBI Taxonomy" id="551991"/>
    <lineage>
        <taxon>Bacteria</taxon>
        <taxon>Pseudomonadati</taxon>
        <taxon>Bacteroidota</taxon>
        <taxon>Chitinophagia</taxon>
        <taxon>Chitinophagales</taxon>
        <taxon>Chitinophagaceae</taxon>
        <taxon>Arachidicoccus</taxon>
    </lineage>
</organism>
<evidence type="ECO:0000256" key="3">
    <source>
        <dbReference type="SAM" id="SignalP"/>
    </source>
</evidence>
<keyword evidence="3" id="KW-0732">Signal</keyword>
<evidence type="ECO:0000256" key="2">
    <source>
        <dbReference type="ARBA" id="ARBA00022803"/>
    </source>
</evidence>
<evidence type="ECO:0000313" key="4">
    <source>
        <dbReference type="EMBL" id="SDZ74807.1"/>
    </source>
</evidence>
<dbReference type="InterPro" id="IPR051685">
    <property type="entry name" value="Ycf3/AcsC/BcsC/TPR_MFPF"/>
</dbReference>
<dbReference type="RefSeq" id="WP_091392227.1">
    <property type="nucleotide sequence ID" value="NZ_FNQY01000001.1"/>
</dbReference>